<dbReference type="Proteomes" id="UP001651158">
    <property type="component" value="Unassembled WGS sequence"/>
</dbReference>
<dbReference type="PROSITE" id="PS00028">
    <property type="entry name" value="ZINC_FINGER_C2H2_1"/>
    <property type="match status" value="1"/>
</dbReference>
<gene>
    <name evidence="4" type="ORF">TcWFU_004042</name>
</gene>
<dbReference type="SMART" id="SM00355">
    <property type="entry name" value="ZnF_C2H2"/>
    <property type="match status" value="2"/>
</dbReference>
<feature type="compositionally biased region" description="Basic and acidic residues" evidence="2">
    <location>
        <begin position="100"/>
        <end position="114"/>
    </location>
</feature>
<accession>A0ABR4Q909</accession>
<feature type="domain" description="C2H2-type" evidence="3">
    <location>
        <begin position="207"/>
        <end position="235"/>
    </location>
</feature>
<evidence type="ECO:0000259" key="3">
    <source>
        <dbReference type="PROSITE" id="PS50157"/>
    </source>
</evidence>
<dbReference type="InterPro" id="IPR013087">
    <property type="entry name" value="Znf_C2H2_type"/>
</dbReference>
<dbReference type="PROSITE" id="PS50157">
    <property type="entry name" value="ZINC_FINGER_C2H2_2"/>
    <property type="match status" value="1"/>
</dbReference>
<organism evidence="4 5">
    <name type="scientific">Taenia crassiceps</name>
    <dbReference type="NCBI Taxonomy" id="6207"/>
    <lineage>
        <taxon>Eukaryota</taxon>
        <taxon>Metazoa</taxon>
        <taxon>Spiralia</taxon>
        <taxon>Lophotrochozoa</taxon>
        <taxon>Platyhelminthes</taxon>
        <taxon>Cestoda</taxon>
        <taxon>Eucestoda</taxon>
        <taxon>Cyclophyllidea</taxon>
        <taxon>Taeniidae</taxon>
        <taxon>Taenia</taxon>
    </lineage>
</organism>
<keyword evidence="1" id="KW-0862">Zinc</keyword>
<keyword evidence="1" id="KW-0863">Zinc-finger</keyword>
<evidence type="ECO:0000256" key="1">
    <source>
        <dbReference type="PROSITE-ProRule" id="PRU00042"/>
    </source>
</evidence>
<comment type="caution">
    <text evidence="4">The sequence shown here is derived from an EMBL/GenBank/DDBJ whole genome shotgun (WGS) entry which is preliminary data.</text>
</comment>
<evidence type="ECO:0000256" key="2">
    <source>
        <dbReference type="SAM" id="MobiDB-lite"/>
    </source>
</evidence>
<proteinExistence type="predicted"/>
<evidence type="ECO:0000313" key="5">
    <source>
        <dbReference type="Proteomes" id="UP001651158"/>
    </source>
</evidence>
<dbReference type="EMBL" id="JAKROA010000006">
    <property type="protein sequence ID" value="KAL5106167.1"/>
    <property type="molecule type" value="Genomic_DNA"/>
</dbReference>
<feature type="compositionally biased region" description="Low complexity" evidence="2">
    <location>
        <begin position="545"/>
        <end position="554"/>
    </location>
</feature>
<keyword evidence="5" id="KW-1185">Reference proteome</keyword>
<keyword evidence="1" id="KW-0479">Metal-binding</keyword>
<sequence length="1047" mass="111785">MPSQTSPSPLGSGRIDDSGVERAVPALDVAFPVMHTYNLQLTHTIPMQRGEVESGTREESRDLLRPSVRLLCSIGRSLVAEQYRRQMPERMRLRGVKAPKVSEETRKEEREHLHQTLPPTGVAAAKLRWRAKDLGGVYACTCVKAGCSFQPDSYLTLCRHVEEGHYRLRRLRQLPEKSRHCSRSPSVYYPVNPANTKALRSHGKNFYSCEECGLYFSTVKAIQAHYSRSHGKRRFESSETCVWLLCAFCGEWMERESSRLPVCRVQLRGRPVEVVWNEIRQCTQGDAARAASVHVLASLLLFPNAQSPLCFTTAVARGIWWRSGGRCEGLRERLGNAISAIRGVLRFTGKKRYRRVVEEGVDLQDLVAPGRTVRREESGSECGIPVVRKGARVMVKSLPANAPTIEVERGSPVPLSSGTVSRESCQPTRKVIIISNRVVEEGDQACCKDSVAEEGRESQSRNVEAEEEGVPAKRLRSGSVGGVEVAWPAPPPSLLPLGGTTPPSALPAVRMADVPTGGVNAGGVVPSTALPTSWLPKPKPHKEAAPASSSPCSSSPSSFCLSCQSVVQAPRRPCSFVFHHSVVNAAPRREGGAAETESEEGLVKAIIITAAAAAAAAAAATPTTDGNMNEGMGKDLVAKRRVWIARRQNGPSSAHNSAVVGVGAKSRSDLSSARPLAPAIPVSLNVPAAMTVVPMSAASVGLSTGLSGVTVRSSSNSLCSAEKAEALSVVGTLPQLPIEAPHLSRQLAPSTPSETTKSVAQRNANVPCTLMRLELAKAKSTLASPHQVRSSGGYNVLISRKTLDSSIANTLLRMRQLPEVGGRSMPETGGCNIAPHLLKLAPNVEQKVVWNAAPSVAQAPKALTGAGCSAGRAKCVGLGGKRLRRLTPRAPQAAKSLMNGTAGLLKSAEPTSSNAELSNTVANSAYSVSLPSVACTQSAVRLKGIEIEPRNEDPRGSVRSDVSALWERYHPLLSSMPGMTADITGSLRIAQSIATPLTVQAESCNPAAARAEGGCDDVLASSAIMCPMCFFSSCVREVVMRYVLDNH</sequence>
<evidence type="ECO:0000313" key="4">
    <source>
        <dbReference type="EMBL" id="KAL5106167.1"/>
    </source>
</evidence>
<protein>
    <recommendedName>
        <fullName evidence="3">C2H2-type domain-containing protein</fullName>
    </recommendedName>
</protein>
<feature type="region of interest" description="Disordered" evidence="2">
    <location>
        <begin position="95"/>
        <end position="117"/>
    </location>
</feature>
<reference evidence="4 5" key="1">
    <citation type="journal article" date="2022" name="Front. Cell. Infect. Microbiol.">
        <title>The Genomes of Two Strains of Taenia crassiceps the Animal Model for the Study of Human Cysticercosis.</title>
        <authorList>
            <person name="Bobes R.J."/>
            <person name="Estrada K."/>
            <person name="Rios-Valencia D.G."/>
            <person name="Calderon-Gallegos A."/>
            <person name="de la Torre P."/>
            <person name="Carrero J.C."/>
            <person name="Sanchez-Flores A."/>
            <person name="Laclette J.P."/>
        </authorList>
    </citation>
    <scope>NUCLEOTIDE SEQUENCE [LARGE SCALE GENOMIC DNA]</scope>
    <source>
        <strain evidence="4">WFUcys</strain>
    </source>
</reference>
<feature type="region of interest" description="Disordered" evidence="2">
    <location>
        <begin position="451"/>
        <end position="473"/>
    </location>
</feature>
<name>A0ABR4Q909_9CEST</name>
<feature type="region of interest" description="Disordered" evidence="2">
    <location>
        <begin position="532"/>
        <end position="554"/>
    </location>
</feature>